<dbReference type="Proteomes" id="UP000225963">
    <property type="component" value="Segment"/>
</dbReference>
<evidence type="ECO:0000313" key="3">
    <source>
        <dbReference type="Proteomes" id="UP000225963"/>
    </source>
</evidence>
<evidence type="ECO:0000313" key="2">
    <source>
        <dbReference type="EMBL" id="ALO79647.1"/>
    </source>
</evidence>
<evidence type="ECO:0000256" key="1">
    <source>
        <dbReference type="SAM" id="Phobius"/>
    </source>
</evidence>
<keyword evidence="1" id="KW-0812">Transmembrane</keyword>
<reference evidence="3" key="1">
    <citation type="submission" date="2015-11" db="EMBL/GenBank/DDBJ databases">
        <authorList>
            <person name="Sharaf A."/>
            <person name="Marie M.E."/>
            <person name="Esson H."/>
            <person name="El-Afifi I.S."/>
            <person name="Hammad M.A."/>
        </authorList>
    </citation>
    <scope>NUCLEOTIDE SEQUENCE [LARGE SCALE GENOMIC DNA]</scope>
</reference>
<gene>
    <name evidence="2" type="ORF">BM10_243</name>
</gene>
<protein>
    <submittedName>
        <fullName evidence="2">Uncharacterized protein</fullName>
    </submittedName>
</protein>
<keyword evidence="1" id="KW-0472">Membrane</keyword>
<dbReference type="EMBL" id="KT995480">
    <property type="protein sequence ID" value="ALO79647.1"/>
    <property type="molecule type" value="Genomic_DNA"/>
</dbReference>
<proteinExistence type="predicted"/>
<keyword evidence="1" id="KW-1133">Transmembrane helix</keyword>
<accession>A0A0S2MUS3</accession>
<feature type="transmembrane region" description="Helical" evidence="1">
    <location>
        <begin position="32"/>
        <end position="51"/>
    </location>
</feature>
<organism evidence="2 3">
    <name type="scientific">Bacillus phage BM15</name>
    <dbReference type="NCBI Taxonomy" id="1755680"/>
    <lineage>
        <taxon>Viruses</taxon>
        <taxon>Duplodnaviria</taxon>
        <taxon>Heunggongvirae</taxon>
        <taxon>Uroviricota</taxon>
        <taxon>Caudoviricetes</taxon>
        <taxon>Herelleviridae</taxon>
        <taxon>Bastillevirinae</taxon>
        <taxon>Caeruleovirus</taxon>
        <taxon>Caeruleovirus BM15</taxon>
    </lineage>
</organism>
<keyword evidence="3" id="KW-1185">Reference proteome</keyword>
<sequence>MKNLGLTIGVCVIIAALAIVGAVVVSVKLGAGTTVVVALAIIGACTILDWITGGSIN</sequence>
<name>A0A0S2MUS3_9CAUD</name>